<evidence type="ECO:0008006" key="3">
    <source>
        <dbReference type="Google" id="ProtNLM"/>
    </source>
</evidence>
<dbReference type="GeneID" id="95495502"/>
<evidence type="ECO:0000313" key="1">
    <source>
        <dbReference type="EMBL" id="WUN78028.1"/>
    </source>
</evidence>
<evidence type="ECO:0000313" key="2">
    <source>
        <dbReference type="Proteomes" id="UP001432312"/>
    </source>
</evidence>
<gene>
    <name evidence="1" type="ORF">OHA91_05665</name>
</gene>
<protein>
    <recommendedName>
        <fullName evidence="3">HEAT repeat domain-containing protein</fullName>
    </recommendedName>
</protein>
<sequence length="225" mass="24422">MNDDSEYEGHVDPRDLLLRTDWNAVEHCCPDVAPATPVMLLELLDDDPGVQGWAFRALVEAHTRQQVFYTATAPAARFVAAVLGDPRTLRPVTDRVAQEEVEFGPQAPFPLRAGLLAWLGDSVVEALAQRERPYGDEEDLEAFLDLAPEFHAAARPFLDDGGGGSPEVREAALGVLLAVLRLPALADGIPGHRDLVRATALGDGPHRLRAVDTLSSWGEEVSHLL</sequence>
<organism evidence="1 2">
    <name type="scientific">Streptomyces erythrochromogenes</name>
    <dbReference type="NCBI Taxonomy" id="285574"/>
    <lineage>
        <taxon>Bacteria</taxon>
        <taxon>Bacillati</taxon>
        <taxon>Actinomycetota</taxon>
        <taxon>Actinomycetes</taxon>
        <taxon>Kitasatosporales</taxon>
        <taxon>Streptomycetaceae</taxon>
        <taxon>Streptomyces</taxon>
    </lineage>
</organism>
<dbReference type="Proteomes" id="UP001432312">
    <property type="component" value="Chromosome"/>
</dbReference>
<name>A0ABZ1Q5Q8_9ACTN</name>
<proteinExistence type="predicted"/>
<accession>A0ABZ1Q5Q8</accession>
<dbReference type="RefSeq" id="WP_328738758.1">
    <property type="nucleotide sequence ID" value="NZ_CP108036.1"/>
</dbReference>
<reference evidence="1" key="1">
    <citation type="submission" date="2022-10" db="EMBL/GenBank/DDBJ databases">
        <title>The complete genomes of actinobacterial strains from the NBC collection.</title>
        <authorList>
            <person name="Joergensen T.S."/>
            <person name="Alvarez Arevalo M."/>
            <person name="Sterndorff E.B."/>
            <person name="Faurdal D."/>
            <person name="Vuksanovic O."/>
            <person name="Mourched A.-S."/>
            <person name="Charusanti P."/>
            <person name="Shaw S."/>
            <person name="Blin K."/>
            <person name="Weber T."/>
        </authorList>
    </citation>
    <scope>NUCLEOTIDE SEQUENCE</scope>
    <source>
        <strain evidence="1">NBC_00303</strain>
    </source>
</reference>
<keyword evidence="2" id="KW-1185">Reference proteome</keyword>
<dbReference type="EMBL" id="CP108036">
    <property type="protein sequence ID" value="WUN78028.1"/>
    <property type="molecule type" value="Genomic_DNA"/>
</dbReference>